<feature type="transmembrane region" description="Helical" evidence="3">
    <location>
        <begin position="9"/>
        <end position="29"/>
    </location>
</feature>
<dbReference type="CDD" id="cd02696">
    <property type="entry name" value="MurNAc-LAA"/>
    <property type="match status" value="1"/>
</dbReference>
<dbReference type="EMBL" id="MKIE01000004">
    <property type="protein sequence ID" value="OHW62286.1"/>
    <property type="molecule type" value="Genomic_DNA"/>
</dbReference>
<sequence length="308" mass="33979">MNKSLKYKIIIMTMIAVFAGMGSVFAYYLKLEKAYEIKAKNIAQETEIVEEKDQPEEQKKTEEVKETKTQEGMDSNSEEAEKEEVASLPEEKLSSSGTQNFVVCIDPGHGTTSRSIKEPVSPFGGEEKPGFVSGTKGVATGIAEKELNLAVSLKLRECLQNHGFKVVMTRDADYCDLSNIDRAELANRENSDLFVRVHANGADDQTARGIMMLVPSRSNLRDGIIVDKSRSAGETVLNHMIKSTGAPSNGVIERSDMTGFNWSKVPVILVEMGFMSNPDEDMLMSTSEYQDKLVDGIVNGILEYSKLD</sequence>
<evidence type="ECO:0000256" key="2">
    <source>
        <dbReference type="SAM" id="MobiDB-lite"/>
    </source>
</evidence>
<dbReference type="Pfam" id="PF01520">
    <property type="entry name" value="Amidase_3"/>
    <property type="match status" value="1"/>
</dbReference>
<reference evidence="5 6" key="1">
    <citation type="submission" date="2016-09" db="EMBL/GenBank/DDBJ databases">
        <title>Genome sequence of Eubacterium angustum.</title>
        <authorList>
            <person name="Poehlein A."/>
            <person name="Daniel R."/>
        </authorList>
    </citation>
    <scope>NUCLEOTIDE SEQUENCE [LARGE SCALE GENOMIC DNA]</scope>
    <source>
        <strain evidence="5 6">DSM 1989</strain>
    </source>
</reference>
<dbReference type="AlphaFoldDB" id="A0A1S1V6M6"/>
<feature type="region of interest" description="Disordered" evidence="2">
    <location>
        <begin position="48"/>
        <end position="94"/>
    </location>
</feature>
<keyword evidence="6" id="KW-1185">Reference proteome</keyword>
<accession>A0A1S1V6M6</accession>
<keyword evidence="3" id="KW-0812">Transmembrane</keyword>
<dbReference type="InterPro" id="IPR002508">
    <property type="entry name" value="MurNAc-LAA_cat"/>
</dbReference>
<evidence type="ECO:0000313" key="5">
    <source>
        <dbReference type="EMBL" id="OHW62286.1"/>
    </source>
</evidence>
<feature type="domain" description="MurNAc-LAA" evidence="4">
    <location>
        <begin position="183"/>
        <end position="302"/>
    </location>
</feature>
<dbReference type="PANTHER" id="PTHR30404:SF0">
    <property type="entry name" value="N-ACETYLMURAMOYL-L-ALANINE AMIDASE AMIC"/>
    <property type="match status" value="1"/>
</dbReference>
<evidence type="ECO:0000259" key="4">
    <source>
        <dbReference type="SMART" id="SM00646"/>
    </source>
</evidence>
<keyword evidence="3" id="KW-1133">Transmembrane helix</keyword>
<dbReference type="RefSeq" id="WP_071062962.1">
    <property type="nucleotide sequence ID" value="NZ_MKIE01000004.1"/>
</dbReference>
<evidence type="ECO:0000313" key="6">
    <source>
        <dbReference type="Proteomes" id="UP000180254"/>
    </source>
</evidence>
<proteinExistence type="predicted"/>
<feature type="compositionally biased region" description="Basic and acidic residues" evidence="2">
    <location>
        <begin position="83"/>
        <end position="93"/>
    </location>
</feature>
<dbReference type="GO" id="GO:0030288">
    <property type="term" value="C:outer membrane-bounded periplasmic space"/>
    <property type="evidence" value="ECO:0007669"/>
    <property type="project" value="TreeGrafter"/>
</dbReference>
<evidence type="ECO:0000256" key="1">
    <source>
        <dbReference type="ARBA" id="ARBA00022801"/>
    </source>
</evidence>
<organism evidence="5 6">
    <name type="scientific">Andreesenia angusta</name>
    <dbReference type="NCBI Taxonomy" id="39480"/>
    <lineage>
        <taxon>Bacteria</taxon>
        <taxon>Bacillati</taxon>
        <taxon>Bacillota</taxon>
        <taxon>Tissierellia</taxon>
        <taxon>Tissierellales</taxon>
        <taxon>Gottschalkiaceae</taxon>
        <taxon>Andreesenia</taxon>
    </lineage>
</organism>
<dbReference type="PANTHER" id="PTHR30404">
    <property type="entry name" value="N-ACETYLMURAMOYL-L-ALANINE AMIDASE"/>
    <property type="match status" value="1"/>
</dbReference>
<keyword evidence="3" id="KW-0472">Membrane</keyword>
<dbReference type="Proteomes" id="UP000180254">
    <property type="component" value="Unassembled WGS sequence"/>
</dbReference>
<dbReference type="EC" id="3.5.1.28" evidence="5"/>
<dbReference type="InterPro" id="IPR050695">
    <property type="entry name" value="N-acetylmuramoyl_amidase_3"/>
</dbReference>
<dbReference type="STRING" id="39480.EUAN_13560"/>
<evidence type="ECO:0000256" key="3">
    <source>
        <dbReference type="SAM" id="Phobius"/>
    </source>
</evidence>
<dbReference type="Gene3D" id="3.40.630.40">
    <property type="entry name" value="Zn-dependent exopeptidases"/>
    <property type="match status" value="1"/>
</dbReference>
<dbReference type="OrthoDB" id="9806267at2"/>
<protein>
    <submittedName>
        <fullName evidence="5">N-acetylmuramoyl-L-alanine amidase AmiA</fullName>
        <ecNumber evidence="5">3.5.1.28</ecNumber>
    </submittedName>
</protein>
<dbReference type="GO" id="GO:0009253">
    <property type="term" value="P:peptidoglycan catabolic process"/>
    <property type="evidence" value="ECO:0007669"/>
    <property type="project" value="InterPro"/>
</dbReference>
<gene>
    <name evidence="5" type="primary">amiA</name>
    <name evidence="5" type="ORF">EUAN_13560</name>
</gene>
<feature type="region of interest" description="Disordered" evidence="2">
    <location>
        <begin position="112"/>
        <end position="131"/>
    </location>
</feature>
<name>A0A1S1V6M6_9FIRM</name>
<keyword evidence="1 5" id="KW-0378">Hydrolase</keyword>
<feature type="compositionally biased region" description="Basic and acidic residues" evidence="2">
    <location>
        <begin position="49"/>
        <end position="71"/>
    </location>
</feature>
<dbReference type="SMART" id="SM00646">
    <property type="entry name" value="Ami_3"/>
    <property type="match status" value="1"/>
</dbReference>
<comment type="caution">
    <text evidence="5">The sequence shown here is derived from an EMBL/GenBank/DDBJ whole genome shotgun (WGS) entry which is preliminary data.</text>
</comment>
<dbReference type="SUPFAM" id="SSF53187">
    <property type="entry name" value="Zn-dependent exopeptidases"/>
    <property type="match status" value="1"/>
</dbReference>
<dbReference type="GO" id="GO:0008745">
    <property type="term" value="F:N-acetylmuramoyl-L-alanine amidase activity"/>
    <property type="evidence" value="ECO:0007669"/>
    <property type="project" value="UniProtKB-EC"/>
</dbReference>